<dbReference type="SMART" id="SM00195">
    <property type="entry name" value="DSPc"/>
    <property type="match status" value="1"/>
</dbReference>
<dbReference type="PROSITE" id="PS50054">
    <property type="entry name" value="TYR_PHOSPHATASE_DUAL"/>
    <property type="match status" value="1"/>
</dbReference>
<proteinExistence type="inferred from homology"/>
<dbReference type="EC" id="3.1.3.48" evidence="2"/>
<dbReference type="EMBL" id="BRYA01000340">
    <property type="protein sequence ID" value="GMI47319.1"/>
    <property type="molecule type" value="Genomic_DNA"/>
</dbReference>
<dbReference type="PROSITE" id="PS50056">
    <property type="entry name" value="TYR_PHOSPHATASE_2"/>
    <property type="match status" value="1"/>
</dbReference>
<organism evidence="9 10">
    <name type="scientific">Triparma columacea</name>
    <dbReference type="NCBI Taxonomy" id="722753"/>
    <lineage>
        <taxon>Eukaryota</taxon>
        <taxon>Sar</taxon>
        <taxon>Stramenopiles</taxon>
        <taxon>Ochrophyta</taxon>
        <taxon>Bolidophyceae</taxon>
        <taxon>Parmales</taxon>
        <taxon>Triparmaceae</taxon>
        <taxon>Triparma</taxon>
    </lineage>
</organism>
<dbReference type="Gene3D" id="3.90.190.10">
    <property type="entry name" value="Protein tyrosine phosphatase superfamily"/>
    <property type="match status" value="1"/>
</dbReference>
<evidence type="ECO:0000256" key="6">
    <source>
        <dbReference type="SAM" id="MobiDB-lite"/>
    </source>
</evidence>
<keyword evidence="10" id="KW-1185">Reference proteome</keyword>
<keyword evidence="5" id="KW-0175">Coiled coil</keyword>
<dbReference type="PANTHER" id="PTHR10159:SF530">
    <property type="entry name" value="DUAL SPECIFICITY PROTEIN PHOSPHATASE DDB_G0271350-RELATED"/>
    <property type="match status" value="1"/>
</dbReference>
<dbReference type="CDD" id="cd14498">
    <property type="entry name" value="DSP"/>
    <property type="match status" value="1"/>
</dbReference>
<comment type="similarity">
    <text evidence="1">Belongs to the protein-tyrosine phosphatase family. Non-receptor class dual specificity subfamily.</text>
</comment>
<dbReference type="InterPro" id="IPR020422">
    <property type="entry name" value="TYR_PHOSPHATASE_DUAL_dom"/>
</dbReference>
<dbReference type="InterPro" id="IPR000340">
    <property type="entry name" value="Dual-sp_phosphatase_cat-dom"/>
</dbReference>
<protein>
    <recommendedName>
        <fullName evidence="2">protein-tyrosine-phosphatase</fullName>
        <ecNumber evidence="2">3.1.3.48</ecNumber>
    </recommendedName>
</protein>
<dbReference type="GO" id="GO:0043409">
    <property type="term" value="P:negative regulation of MAPK cascade"/>
    <property type="evidence" value="ECO:0007669"/>
    <property type="project" value="TreeGrafter"/>
</dbReference>
<evidence type="ECO:0000313" key="10">
    <source>
        <dbReference type="Proteomes" id="UP001165065"/>
    </source>
</evidence>
<dbReference type="GO" id="GO:0005737">
    <property type="term" value="C:cytoplasm"/>
    <property type="evidence" value="ECO:0007669"/>
    <property type="project" value="TreeGrafter"/>
</dbReference>
<name>A0A9W7LEA0_9STRA</name>
<dbReference type="OrthoDB" id="165342at2759"/>
<evidence type="ECO:0000259" key="8">
    <source>
        <dbReference type="PROSITE" id="PS50056"/>
    </source>
</evidence>
<evidence type="ECO:0000259" key="7">
    <source>
        <dbReference type="PROSITE" id="PS50054"/>
    </source>
</evidence>
<evidence type="ECO:0000256" key="4">
    <source>
        <dbReference type="ARBA" id="ARBA00022912"/>
    </source>
</evidence>
<dbReference type="PANTHER" id="PTHR10159">
    <property type="entry name" value="DUAL SPECIFICITY PROTEIN PHOSPHATASE"/>
    <property type="match status" value="1"/>
</dbReference>
<dbReference type="GO" id="GO:0004725">
    <property type="term" value="F:protein tyrosine phosphatase activity"/>
    <property type="evidence" value="ECO:0007669"/>
    <property type="project" value="UniProtKB-EC"/>
</dbReference>
<sequence>MDYKAWRSSKNAHRHFLKEEKEDYYGKPRKAKIFVDATEDEVLDPRDNIFFMDAKEKRESQDAAGWLNRDSANGLMQHNLRIMSGKAGVKKGGKMNKSQLNDDEVFDPFNPQANLKLNGGPIPYSKHRKLKKRREIVEDKGPAIEESMATWATEDEKKEEQLGDYEDGLDRPKKVKELSDKRKRAQLIKGNPNPASKMREELAYKAQLDSYKRAKGVDTSETVDVSALANYGAVEIRRKKGDDDDDQIMDEDAAAALQAEIDREREERMREIAEKELHQKEKQLVIRRLGNMDIERRRGVLGRIASMGKQQIKFIRGQYEEPTKIMPFLWLGNSQTAHNKKLLVDLGITHVLNTAVDVDNAFPELFVYSKISLDDSEDQEMDGVFEHAFKFINRVRECGGRILVHCTAGVSRAATIVLGYIIQEEEQLLVDAYVYVRFLRPPVEPNDNFKYHLALLEMRSHEVTSVAFHKAWKFYSYTQLKNGADDAWEGEGQVTRKQGVGLFIMAVFRKLGVPKKKSLWNKFLDSIFSTYENSKNNQRIAAERMARAKAKQKNAEGKGKGKGGKK</sequence>
<dbReference type="AlphaFoldDB" id="A0A9W7LEA0"/>
<accession>A0A9W7LEA0</accession>
<evidence type="ECO:0000256" key="5">
    <source>
        <dbReference type="SAM" id="Coils"/>
    </source>
</evidence>
<dbReference type="Proteomes" id="UP001165065">
    <property type="component" value="Unassembled WGS sequence"/>
</dbReference>
<feature type="region of interest" description="Disordered" evidence="6">
    <location>
        <begin position="543"/>
        <end position="566"/>
    </location>
</feature>
<feature type="domain" description="Tyrosine specific protein phosphatases" evidence="8">
    <location>
        <begin position="386"/>
        <end position="441"/>
    </location>
</feature>
<comment type="caution">
    <text evidence="9">The sequence shown here is derived from an EMBL/GenBank/DDBJ whole genome shotgun (WGS) entry which is preliminary data.</text>
</comment>
<evidence type="ECO:0000256" key="2">
    <source>
        <dbReference type="ARBA" id="ARBA00013064"/>
    </source>
</evidence>
<dbReference type="SUPFAM" id="SSF52799">
    <property type="entry name" value="(Phosphotyrosine protein) phosphatases II"/>
    <property type="match status" value="1"/>
</dbReference>
<evidence type="ECO:0000313" key="9">
    <source>
        <dbReference type="EMBL" id="GMI47319.1"/>
    </source>
</evidence>
<keyword evidence="4" id="KW-0904">Protein phosphatase</keyword>
<feature type="domain" description="Tyrosine-protein phosphatase" evidence="7">
    <location>
        <begin position="321"/>
        <end position="462"/>
    </location>
</feature>
<dbReference type="Pfam" id="PF00782">
    <property type="entry name" value="DSPc"/>
    <property type="match status" value="1"/>
</dbReference>
<dbReference type="InterPro" id="IPR029021">
    <property type="entry name" value="Prot-tyrosine_phosphatase-like"/>
</dbReference>
<gene>
    <name evidence="9" type="ORF">TrCOL_g3055</name>
</gene>
<evidence type="ECO:0000256" key="3">
    <source>
        <dbReference type="ARBA" id="ARBA00022801"/>
    </source>
</evidence>
<reference evidence="10" key="1">
    <citation type="journal article" date="2023" name="Commun. Biol.">
        <title>Genome analysis of Parmales, the sister group of diatoms, reveals the evolutionary specialization of diatoms from phago-mixotrophs to photoautotrophs.</title>
        <authorList>
            <person name="Ban H."/>
            <person name="Sato S."/>
            <person name="Yoshikawa S."/>
            <person name="Yamada K."/>
            <person name="Nakamura Y."/>
            <person name="Ichinomiya M."/>
            <person name="Sato N."/>
            <person name="Blanc-Mathieu R."/>
            <person name="Endo H."/>
            <person name="Kuwata A."/>
            <person name="Ogata H."/>
        </authorList>
    </citation>
    <scope>NUCLEOTIDE SEQUENCE [LARGE SCALE GENOMIC DNA]</scope>
</reference>
<keyword evidence="3" id="KW-0378">Hydrolase</keyword>
<feature type="coiled-coil region" evidence="5">
    <location>
        <begin position="254"/>
        <end position="283"/>
    </location>
</feature>
<dbReference type="InterPro" id="IPR000387">
    <property type="entry name" value="Tyr_Pase_dom"/>
</dbReference>
<evidence type="ECO:0000256" key="1">
    <source>
        <dbReference type="ARBA" id="ARBA00008601"/>
    </source>
</evidence>